<dbReference type="InterPro" id="IPR028356">
    <property type="entry name" value="UDPglc_DH_euk"/>
</dbReference>
<evidence type="ECO:0000256" key="11">
    <source>
        <dbReference type="PIRSR" id="PIRSR500133-3"/>
    </source>
</evidence>
<evidence type="ECO:0000256" key="10">
    <source>
        <dbReference type="PIRSR" id="PIRSR500133-1"/>
    </source>
</evidence>
<dbReference type="GO" id="GO:0006065">
    <property type="term" value="P:UDP-glucuronate biosynthetic process"/>
    <property type="evidence" value="ECO:0007669"/>
    <property type="project" value="UniProtKB-UniPathway"/>
</dbReference>
<keyword evidence="6 11" id="KW-0520">NAD</keyword>
<dbReference type="Pfam" id="PF03721">
    <property type="entry name" value="UDPG_MGDP_dh_N"/>
    <property type="match status" value="1"/>
</dbReference>
<dbReference type="InterPro" id="IPR036220">
    <property type="entry name" value="UDP-Glc/GDP-Man_DH_C_sf"/>
</dbReference>
<evidence type="ECO:0000256" key="7">
    <source>
        <dbReference type="ARBA" id="ARBA00047473"/>
    </source>
</evidence>
<feature type="binding site" evidence="11">
    <location>
        <position position="349"/>
    </location>
    <ligand>
        <name>NAD(+)</name>
        <dbReference type="ChEBI" id="CHEBI:57540"/>
    </ligand>
</feature>
<dbReference type="GO" id="GO:0051287">
    <property type="term" value="F:NAD binding"/>
    <property type="evidence" value="ECO:0007669"/>
    <property type="project" value="InterPro"/>
</dbReference>
<feature type="domain" description="UDP-glucose/GDP-mannose dehydrogenase C-terminal" evidence="12">
    <location>
        <begin position="335"/>
        <end position="450"/>
    </location>
</feature>
<evidence type="ECO:0000256" key="1">
    <source>
        <dbReference type="ARBA" id="ARBA00004701"/>
    </source>
</evidence>
<evidence type="ECO:0000256" key="5">
    <source>
        <dbReference type="ARBA" id="ARBA00023002"/>
    </source>
</evidence>
<dbReference type="Gene3D" id="3.40.50.720">
    <property type="entry name" value="NAD(P)-binding Rossmann-like Domain"/>
    <property type="match status" value="2"/>
</dbReference>
<dbReference type="EMBL" id="MBTF01000037">
    <property type="protein sequence ID" value="OOQ57099.1"/>
    <property type="molecule type" value="Genomic_DNA"/>
</dbReference>
<evidence type="ECO:0000256" key="6">
    <source>
        <dbReference type="ARBA" id="ARBA00023027"/>
    </source>
</evidence>
<evidence type="ECO:0000259" key="12">
    <source>
        <dbReference type="SMART" id="SM00984"/>
    </source>
</evidence>
<dbReference type="FunFam" id="3.40.50.720:FF:000114">
    <property type="entry name" value="UDP-glucose 6-dehydrogenase"/>
    <property type="match status" value="1"/>
</dbReference>
<evidence type="ECO:0000313" key="13">
    <source>
        <dbReference type="EMBL" id="OOQ57099.1"/>
    </source>
</evidence>
<dbReference type="FunFam" id="1.20.5.100:FF:000001">
    <property type="entry name" value="UDP-glucose 6-dehydrogenase"/>
    <property type="match status" value="1"/>
</dbReference>
<dbReference type="InterPro" id="IPR014027">
    <property type="entry name" value="UDP-Glc/GDP-Man_DH_C"/>
</dbReference>
<comment type="similarity">
    <text evidence="2 9">Belongs to the UDP-glucose/GDP-mannose dehydrogenase family.</text>
</comment>
<dbReference type="InterPro" id="IPR017476">
    <property type="entry name" value="UDP-Glc/GDP-Man"/>
</dbReference>
<dbReference type="GO" id="GO:0003979">
    <property type="term" value="F:UDP-glucose 6-dehydrogenase activity"/>
    <property type="evidence" value="ECO:0007669"/>
    <property type="project" value="UniProtKB-EC"/>
</dbReference>
<feature type="binding site" evidence="11">
    <location>
        <begin position="93"/>
        <end position="97"/>
    </location>
    <ligand>
        <name>NAD(+)</name>
        <dbReference type="ChEBI" id="CHEBI:57540"/>
    </ligand>
</feature>
<dbReference type="Pfam" id="PF03720">
    <property type="entry name" value="UDPG_MGDP_dh_C"/>
    <property type="match status" value="1"/>
</dbReference>
<comment type="pathway">
    <text evidence="1">Nucleotide-sugar biosynthesis; UDP-alpha-D-glucuronate biosynthesis; UDP-alpha-D-glucuronate from UDP-alpha-D-glucose: step 1/1.</text>
</comment>
<dbReference type="OrthoDB" id="9803238at2"/>
<dbReference type="InterPro" id="IPR008927">
    <property type="entry name" value="6-PGluconate_DH-like_C_sf"/>
</dbReference>
<feature type="binding site" evidence="11">
    <location>
        <position position="42"/>
    </location>
    <ligand>
        <name>NAD(+)</name>
        <dbReference type="ChEBI" id="CHEBI:57540"/>
    </ligand>
</feature>
<gene>
    <name evidence="13" type="ORF">BC343_16360</name>
</gene>
<dbReference type="SUPFAM" id="SSF51735">
    <property type="entry name" value="NAD(P)-binding Rossmann-fold domains"/>
    <property type="match status" value="1"/>
</dbReference>
<accession>A0A1S9P835</accession>
<name>A0A1S9P835_9SPHI</name>
<proteinExistence type="inferred from homology"/>
<dbReference type="SMART" id="SM00984">
    <property type="entry name" value="UDPG_MGDP_dh_C"/>
    <property type="match status" value="1"/>
</dbReference>
<comment type="catalytic activity">
    <reaction evidence="7">
        <text>UDP-alpha-D-glucose + 2 NAD(+) + H2O = UDP-alpha-D-glucuronate + 2 NADH + 3 H(+)</text>
        <dbReference type="Rhea" id="RHEA:23596"/>
        <dbReference type="ChEBI" id="CHEBI:15377"/>
        <dbReference type="ChEBI" id="CHEBI:15378"/>
        <dbReference type="ChEBI" id="CHEBI:57540"/>
        <dbReference type="ChEBI" id="CHEBI:57945"/>
        <dbReference type="ChEBI" id="CHEBI:58052"/>
        <dbReference type="ChEBI" id="CHEBI:58885"/>
        <dbReference type="EC" id="1.1.1.22"/>
    </reaction>
</comment>
<keyword evidence="14" id="KW-1185">Reference proteome</keyword>
<dbReference type="Gene3D" id="1.20.5.100">
    <property type="entry name" value="Cytochrome c1, transmembrane anchor, C-terminal"/>
    <property type="match status" value="1"/>
</dbReference>
<dbReference type="NCBIfam" id="TIGR03026">
    <property type="entry name" value="NDP-sugDHase"/>
    <property type="match status" value="1"/>
</dbReference>
<comment type="caution">
    <text evidence="13">The sequence shown here is derived from an EMBL/GenBank/DDBJ whole genome shotgun (WGS) entry which is preliminary data.</text>
</comment>
<evidence type="ECO:0000256" key="3">
    <source>
        <dbReference type="ARBA" id="ARBA00012954"/>
    </source>
</evidence>
<organism evidence="13 14">
    <name type="scientific">Mucilaginibacter pedocola</name>
    <dbReference type="NCBI Taxonomy" id="1792845"/>
    <lineage>
        <taxon>Bacteria</taxon>
        <taxon>Pseudomonadati</taxon>
        <taxon>Bacteroidota</taxon>
        <taxon>Sphingobacteriia</taxon>
        <taxon>Sphingobacteriales</taxon>
        <taxon>Sphingobacteriaceae</taxon>
        <taxon>Mucilaginibacter</taxon>
    </lineage>
</organism>
<evidence type="ECO:0000256" key="9">
    <source>
        <dbReference type="PIRNR" id="PIRNR000124"/>
    </source>
</evidence>
<dbReference type="FunFam" id="3.40.50.720:FF:000032">
    <property type="entry name" value="UDP-glucose 6-dehydrogenase"/>
    <property type="match status" value="1"/>
</dbReference>
<evidence type="ECO:0000256" key="8">
    <source>
        <dbReference type="ARBA" id="ARBA00053241"/>
    </source>
</evidence>
<dbReference type="PANTHER" id="PTHR11374">
    <property type="entry name" value="UDP-GLUCOSE DEHYDROGENASE/UDP-MANNAC DEHYDROGENASE"/>
    <property type="match status" value="1"/>
</dbReference>
<dbReference type="SUPFAM" id="SSF52413">
    <property type="entry name" value="UDP-glucose/GDP-mannose dehydrogenase C-terminal domain"/>
    <property type="match status" value="1"/>
</dbReference>
<dbReference type="Proteomes" id="UP000189739">
    <property type="component" value="Unassembled WGS sequence"/>
</dbReference>
<comment type="function">
    <text evidence="8">Catalyzes the conversion of UDP-glucose into UDP-glucuronate, one of the precursors of teichuronic acid.</text>
</comment>
<feature type="binding site" evidence="11">
    <location>
        <begin position="134"/>
        <end position="135"/>
    </location>
    <ligand>
        <name>NAD(+)</name>
        <dbReference type="ChEBI" id="CHEBI:57540"/>
    </ligand>
</feature>
<dbReference type="STRING" id="1792845.BC343_16360"/>
<evidence type="ECO:0000313" key="14">
    <source>
        <dbReference type="Proteomes" id="UP000189739"/>
    </source>
</evidence>
<sequence>MAKKITKICCIGAGYVGGPTMAVIAQKCPGIQVTVVDLNQARIAAWNDPDTENIPVYEPGLSAVVAEARGRNLFFSTNVDEAIAEAEMIFISVNTPTKTYGTGKGMAADLKYIELCARQIARVSKTDKIIVEKSTLPVRTAEAVKSILQNTGNNVQFQILSNPEFLAEGTAVEDLHAPDRILIGGDPTEEGQEALQALVDVYANWVPREKILTTNLWSSELSKLTANAFLAQRVSSINALSELCEHTGADVFEVARSIGTDSRIGPKFLNASVGFGGSCFQKDILNLVYIARSYGLQQVADYWEQVIIMNDHQKRRFGTKIVRTLYNTVSGKKIAFLGWAFKKDTNDTRESAAIYVADDLLNEQANIAVYDPKVTADQIQGDLNYLHSRSEAENSALVTAVTDPYECCKGAHAIAIMTEWDEFKTYDWERIYANMTKPAFLFDGRNVVDRKKLSDIGFKVYSIGK</sequence>
<dbReference type="SUPFAM" id="SSF48179">
    <property type="entry name" value="6-phosphogluconate dehydrogenase C-terminal domain-like"/>
    <property type="match status" value="1"/>
</dbReference>
<dbReference type="PIRSF" id="PIRSF500133">
    <property type="entry name" value="UDPglc_DH_euk"/>
    <property type="match status" value="1"/>
</dbReference>
<evidence type="ECO:0000256" key="4">
    <source>
        <dbReference type="ARBA" id="ARBA00015132"/>
    </source>
</evidence>
<dbReference type="InterPro" id="IPR036291">
    <property type="entry name" value="NAD(P)-bd_dom_sf"/>
</dbReference>
<dbReference type="PANTHER" id="PTHR11374:SF3">
    <property type="entry name" value="UDP-GLUCOSE 6-DEHYDROGENASE"/>
    <property type="match status" value="1"/>
</dbReference>
<dbReference type="AlphaFoldDB" id="A0A1S9P835"/>
<feature type="binding site" evidence="11">
    <location>
        <begin position="12"/>
        <end position="17"/>
    </location>
    <ligand>
        <name>NAD(+)</name>
        <dbReference type="ChEBI" id="CHEBI:57540"/>
    </ligand>
</feature>
<feature type="binding site" evidence="11">
    <location>
        <position position="168"/>
    </location>
    <ligand>
        <name>NAD(+)</name>
        <dbReference type="ChEBI" id="CHEBI:57540"/>
    </ligand>
</feature>
<feature type="binding site" evidence="11">
    <location>
        <begin position="279"/>
        <end position="282"/>
    </location>
    <ligand>
        <name>NAD(+)</name>
        <dbReference type="ChEBI" id="CHEBI:57540"/>
    </ligand>
</feature>
<dbReference type="InterPro" id="IPR001732">
    <property type="entry name" value="UDP-Glc/GDP-Man_DH_N"/>
</dbReference>
<keyword evidence="5" id="KW-0560">Oxidoreductase</keyword>
<dbReference type="InterPro" id="IPR014026">
    <property type="entry name" value="UDP-Glc/GDP-Man_DH_dimer"/>
</dbReference>
<evidence type="ECO:0000256" key="2">
    <source>
        <dbReference type="ARBA" id="ARBA00006601"/>
    </source>
</evidence>
<dbReference type="UniPathway" id="UPA00038">
    <property type="reaction ID" value="UER00491"/>
</dbReference>
<dbReference type="RefSeq" id="WP_078350970.1">
    <property type="nucleotide sequence ID" value="NZ_MBTF01000037.1"/>
</dbReference>
<reference evidence="13 14" key="1">
    <citation type="submission" date="2016-07" db="EMBL/GenBank/DDBJ databases">
        <title>Genomic analysis of zinc-resistant bacterium Mucilaginibacter pedocola TBZ30.</title>
        <authorList>
            <person name="Huang J."/>
            <person name="Tang J."/>
        </authorList>
    </citation>
    <scope>NUCLEOTIDE SEQUENCE [LARGE SCALE GENOMIC DNA]</scope>
    <source>
        <strain evidence="13 14">TBZ30</strain>
    </source>
</reference>
<dbReference type="PIRSF" id="PIRSF000124">
    <property type="entry name" value="UDPglc_GDPman_dh"/>
    <property type="match status" value="1"/>
</dbReference>
<dbReference type="GO" id="GO:0006024">
    <property type="term" value="P:glycosaminoglycan biosynthetic process"/>
    <property type="evidence" value="ECO:0007669"/>
    <property type="project" value="TreeGrafter"/>
</dbReference>
<dbReference type="Pfam" id="PF00984">
    <property type="entry name" value="UDPG_MGDP_dh"/>
    <property type="match status" value="1"/>
</dbReference>
<protein>
    <recommendedName>
        <fullName evidence="4">UDP-glucose 6-dehydrogenase</fullName>
        <ecNumber evidence="3">1.1.1.22</ecNumber>
    </recommendedName>
</protein>
<feature type="binding site" evidence="11">
    <location>
        <position position="37"/>
    </location>
    <ligand>
        <name>NAD(+)</name>
        <dbReference type="ChEBI" id="CHEBI:57540"/>
    </ligand>
</feature>
<feature type="active site" description="Nucleophile" evidence="10">
    <location>
        <position position="279"/>
    </location>
</feature>
<dbReference type="EC" id="1.1.1.22" evidence="3"/>